<evidence type="ECO:0000313" key="2">
    <source>
        <dbReference type="Proteomes" id="UP000644441"/>
    </source>
</evidence>
<reference evidence="1 2" key="1">
    <citation type="submission" date="2012-09" db="EMBL/GenBank/DDBJ databases">
        <title>Genome Sequence of alkane-degrading Bacterium Alcanivorax venustensis ISO4.</title>
        <authorList>
            <person name="Lai Q."/>
            <person name="Shao Z."/>
        </authorList>
    </citation>
    <scope>NUCLEOTIDE SEQUENCE [LARGE SCALE GENOMIC DNA]</scope>
    <source>
        <strain evidence="1 2">ISO4</strain>
    </source>
</reference>
<organism evidence="1 2">
    <name type="scientific">Alloalcanivorax venustensis ISO4</name>
    <dbReference type="NCBI Taxonomy" id="1177184"/>
    <lineage>
        <taxon>Bacteria</taxon>
        <taxon>Pseudomonadati</taxon>
        <taxon>Pseudomonadota</taxon>
        <taxon>Gammaproteobacteria</taxon>
        <taxon>Oceanospirillales</taxon>
        <taxon>Alcanivoracaceae</taxon>
        <taxon>Alloalcanivorax</taxon>
    </lineage>
</organism>
<dbReference type="SUPFAM" id="SSF88723">
    <property type="entry name" value="PIN domain-like"/>
    <property type="match status" value="1"/>
</dbReference>
<evidence type="ECO:0008006" key="3">
    <source>
        <dbReference type="Google" id="ProtNLM"/>
    </source>
</evidence>
<proteinExistence type="predicted"/>
<sequence length="168" mass="19048">MEDRMPSKILVSDTNIWIDLHHGGLLDAAFELPYQFVTSEFAYFELHKPPGQALEERGLAVQGFAPEELQVLFELKKELHNPSLADVSCYLIARENGWLLVTGDKKLRVAGQGQKLEVRGVLWILDELFRLDVVRGPDLAAALQAMLDRGARLPDTECNQRIKKWSNH</sequence>
<name>A0ABS0ABH4_9GAMM</name>
<protein>
    <recommendedName>
        <fullName evidence="3">PIN domain-containing protein</fullName>
    </recommendedName>
</protein>
<evidence type="ECO:0000313" key="1">
    <source>
        <dbReference type="EMBL" id="MBF5051449.1"/>
    </source>
</evidence>
<keyword evidence="2" id="KW-1185">Reference proteome</keyword>
<dbReference type="EMBL" id="ARXR01000001">
    <property type="protein sequence ID" value="MBF5051449.1"/>
    <property type="molecule type" value="Genomic_DNA"/>
</dbReference>
<dbReference type="Proteomes" id="UP000644441">
    <property type="component" value="Unassembled WGS sequence"/>
</dbReference>
<comment type="caution">
    <text evidence="1">The sequence shown here is derived from an EMBL/GenBank/DDBJ whole genome shotgun (WGS) entry which is preliminary data.</text>
</comment>
<gene>
    <name evidence="1" type="ORF">ISO4_00051</name>
</gene>
<accession>A0ABS0ABH4</accession>
<dbReference type="InterPro" id="IPR021799">
    <property type="entry name" value="PIN-like_prokaryotic"/>
</dbReference>
<dbReference type="InterPro" id="IPR029060">
    <property type="entry name" value="PIN-like_dom_sf"/>
</dbReference>
<dbReference type="Pfam" id="PF11848">
    <property type="entry name" value="DUF3368"/>
    <property type="match status" value="1"/>
</dbReference>